<sequence>MFDKLEDLLIRYQELTDELNDPNVVNDQTRFRKLMKEQNDLAPIVEKYTEYKETKARIEDSLTMLDEESDEELRELAKEELNECKDKQEVIEKEIKILLLPQDPNDAKNVIVEIRGGAGGDEAALFAAELFRMYSKYAESQNWKIDMMNVNENGLGGFKEVVFMINGKGVYSKMKYESGVHRVQRIPVTESGGRIHTSTSTVAIMPEAEEVDVALDLNDCKFDVFRSSGNGGQCVNTTDSAVRLTHIPTGIVISCQDEKSQLKNRDKALKVLRSKLYELELEKAHNAEAEARRSQVGTGDRSEKIRTYNFPQGRVTDHRIKLTLHQLDNIMDGDLEEVIDSLIAADQSAKLARMNEQ</sequence>
<feature type="domain" description="Prokaryotic-type class I peptide chain release factors" evidence="11">
    <location>
        <begin position="226"/>
        <end position="242"/>
    </location>
</feature>
<keyword evidence="5 8" id="KW-0963">Cytoplasm</keyword>
<comment type="PTM">
    <text evidence="8">Methylated by PrmC. Methylation increases the termination efficiency of RF1.</text>
</comment>
<dbReference type="PANTHER" id="PTHR43804:SF7">
    <property type="entry name" value="LD18447P"/>
    <property type="match status" value="1"/>
</dbReference>
<feature type="region of interest" description="Disordered" evidence="10">
    <location>
        <begin position="287"/>
        <end position="310"/>
    </location>
</feature>
<feature type="modified residue" description="N5-methylglutamine" evidence="8">
    <location>
        <position position="233"/>
    </location>
</feature>
<evidence type="ECO:0000256" key="8">
    <source>
        <dbReference type="HAMAP-Rule" id="MF_00093"/>
    </source>
</evidence>
<comment type="subcellular location">
    <subcellularLocation>
        <location evidence="2 8">Cytoplasm</location>
    </subcellularLocation>
</comment>
<evidence type="ECO:0000256" key="4">
    <source>
        <dbReference type="ARBA" id="ARBA00022481"/>
    </source>
</evidence>
<evidence type="ECO:0000256" key="9">
    <source>
        <dbReference type="SAM" id="Coils"/>
    </source>
</evidence>
<dbReference type="Pfam" id="PF00472">
    <property type="entry name" value="RF-1"/>
    <property type="match status" value="1"/>
</dbReference>
<feature type="coiled-coil region" evidence="9">
    <location>
        <begin position="48"/>
        <end position="94"/>
    </location>
</feature>
<dbReference type="InterPro" id="IPR005139">
    <property type="entry name" value="PCRF"/>
</dbReference>
<dbReference type="InterPro" id="IPR000352">
    <property type="entry name" value="Pep_chain_release_fac_I"/>
</dbReference>
<gene>
    <name evidence="8" type="primary">prfA</name>
    <name evidence="12" type="ORF">SAMN02745217_04527</name>
</gene>
<dbReference type="NCBIfam" id="TIGR00019">
    <property type="entry name" value="prfA"/>
    <property type="match status" value="1"/>
</dbReference>
<protein>
    <recommendedName>
        <fullName evidence="7 8">Peptide chain release factor 1</fullName>
        <shortName evidence="8">RF-1</shortName>
    </recommendedName>
</protein>
<dbReference type="Gene3D" id="3.30.160.20">
    <property type="match status" value="1"/>
</dbReference>
<dbReference type="Pfam" id="PF03462">
    <property type="entry name" value="PCRF"/>
    <property type="match status" value="1"/>
</dbReference>
<dbReference type="SUPFAM" id="SSF75620">
    <property type="entry name" value="Release factor"/>
    <property type="match status" value="1"/>
</dbReference>
<dbReference type="Gene3D" id="6.10.140.1950">
    <property type="match status" value="1"/>
</dbReference>
<organism evidence="12 13">
    <name type="scientific">Anaerocolumna xylanovorans DSM 12503</name>
    <dbReference type="NCBI Taxonomy" id="1121345"/>
    <lineage>
        <taxon>Bacteria</taxon>
        <taxon>Bacillati</taxon>
        <taxon>Bacillota</taxon>
        <taxon>Clostridia</taxon>
        <taxon>Lachnospirales</taxon>
        <taxon>Lachnospiraceae</taxon>
        <taxon>Anaerocolumna</taxon>
    </lineage>
</organism>
<dbReference type="FunFam" id="3.30.70.1660:FF:000002">
    <property type="entry name" value="Peptide chain release factor 1"/>
    <property type="match status" value="1"/>
</dbReference>
<dbReference type="OrthoDB" id="9806673at2"/>
<evidence type="ECO:0000256" key="10">
    <source>
        <dbReference type="SAM" id="MobiDB-lite"/>
    </source>
</evidence>
<proteinExistence type="inferred from homology"/>
<evidence type="ECO:0000313" key="13">
    <source>
        <dbReference type="Proteomes" id="UP000184612"/>
    </source>
</evidence>
<dbReference type="Proteomes" id="UP000184612">
    <property type="component" value="Unassembled WGS sequence"/>
</dbReference>
<dbReference type="InterPro" id="IPR045853">
    <property type="entry name" value="Pep_chain_release_fac_I_sf"/>
</dbReference>
<dbReference type="PROSITE" id="PS00745">
    <property type="entry name" value="RF_PROK_I"/>
    <property type="match status" value="1"/>
</dbReference>
<dbReference type="RefSeq" id="WP_073591147.1">
    <property type="nucleotide sequence ID" value="NZ_FRFD01000017.1"/>
</dbReference>
<evidence type="ECO:0000256" key="1">
    <source>
        <dbReference type="ARBA" id="ARBA00002986"/>
    </source>
</evidence>
<dbReference type="InterPro" id="IPR050057">
    <property type="entry name" value="Prokaryotic/Mito_RF"/>
</dbReference>
<evidence type="ECO:0000313" key="12">
    <source>
        <dbReference type="EMBL" id="SHO54088.1"/>
    </source>
</evidence>
<evidence type="ECO:0000256" key="6">
    <source>
        <dbReference type="ARBA" id="ARBA00022917"/>
    </source>
</evidence>
<dbReference type="SMART" id="SM00937">
    <property type="entry name" value="PCRF"/>
    <property type="match status" value="1"/>
</dbReference>
<dbReference type="STRING" id="1121345.SAMN02745217_04527"/>
<evidence type="ECO:0000256" key="2">
    <source>
        <dbReference type="ARBA" id="ARBA00004496"/>
    </source>
</evidence>
<dbReference type="Gene3D" id="3.30.70.1660">
    <property type="match status" value="1"/>
</dbReference>
<dbReference type="EMBL" id="FRFD01000017">
    <property type="protein sequence ID" value="SHO54088.1"/>
    <property type="molecule type" value="Genomic_DNA"/>
</dbReference>
<evidence type="ECO:0000256" key="7">
    <source>
        <dbReference type="ARBA" id="ARBA00050039"/>
    </source>
</evidence>
<dbReference type="PANTHER" id="PTHR43804">
    <property type="entry name" value="LD18447P"/>
    <property type="match status" value="1"/>
</dbReference>
<keyword evidence="6 8" id="KW-0648">Protein biosynthesis</keyword>
<evidence type="ECO:0000256" key="5">
    <source>
        <dbReference type="ARBA" id="ARBA00022490"/>
    </source>
</evidence>
<comment type="function">
    <text evidence="1 8">Peptide chain release factor 1 directs the termination of translation in response to the peptide chain termination codons UAG and UAA.</text>
</comment>
<name>A0A1M7YNG2_9FIRM</name>
<evidence type="ECO:0000259" key="11">
    <source>
        <dbReference type="PROSITE" id="PS00745"/>
    </source>
</evidence>
<dbReference type="AlphaFoldDB" id="A0A1M7YNG2"/>
<accession>A0A1M7YNG2</accession>
<dbReference type="FunFam" id="3.30.160.20:FF:000004">
    <property type="entry name" value="Peptide chain release factor 1"/>
    <property type="match status" value="1"/>
</dbReference>
<evidence type="ECO:0000256" key="3">
    <source>
        <dbReference type="ARBA" id="ARBA00010835"/>
    </source>
</evidence>
<keyword evidence="4 8" id="KW-0488">Methylation</keyword>
<dbReference type="InterPro" id="IPR004373">
    <property type="entry name" value="RF-1"/>
</dbReference>
<dbReference type="HAMAP" id="MF_00093">
    <property type="entry name" value="Rel_fac_1"/>
    <property type="match status" value="1"/>
</dbReference>
<dbReference type="GO" id="GO:0005829">
    <property type="term" value="C:cytosol"/>
    <property type="evidence" value="ECO:0007669"/>
    <property type="project" value="UniProtKB-ARBA"/>
</dbReference>
<keyword evidence="13" id="KW-1185">Reference proteome</keyword>
<dbReference type="FunFam" id="3.30.70.1660:FF:000004">
    <property type="entry name" value="Peptide chain release factor 1"/>
    <property type="match status" value="1"/>
</dbReference>
<comment type="similarity">
    <text evidence="3 8">Belongs to the prokaryotic/mitochondrial release factor family.</text>
</comment>
<dbReference type="NCBIfam" id="NF001859">
    <property type="entry name" value="PRK00591.1"/>
    <property type="match status" value="1"/>
</dbReference>
<reference evidence="12 13" key="1">
    <citation type="submission" date="2016-12" db="EMBL/GenBank/DDBJ databases">
        <authorList>
            <person name="Song W.-J."/>
            <person name="Kurnit D.M."/>
        </authorList>
    </citation>
    <scope>NUCLEOTIDE SEQUENCE [LARGE SCALE GENOMIC DNA]</scope>
    <source>
        <strain evidence="12 13">DSM 12503</strain>
    </source>
</reference>
<keyword evidence="9" id="KW-0175">Coiled coil</keyword>
<dbReference type="GO" id="GO:0016149">
    <property type="term" value="F:translation release factor activity, codon specific"/>
    <property type="evidence" value="ECO:0007669"/>
    <property type="project" value="UniProtKB-UniRule"/>
</dbReference>